<dbReference type="Proteomes" id="UP001600894">
    <property type="component" value="Unassembled WGS sequence"/>
</dbReference>
<accession>A0ABQ0AUR9</accession>
<evidence type="ECO:0008006" key="3">
    <source>
        <dbReference type="Google" id="ProtNLM"/>
    </source>
</evidence>
<dbReference type="RefSeq" id="WP_176255377.1">
    <property type="nucleotide sequence ID" value="NZ_BAABXL010000001.1"/>
</dbReference>
<keyword evidence="2" id="KW-1185">Reference proteome</keyword>
<organism evidence="1 2">
    <name type="scientific">Enterocloster alcoholdehydrogenati</name>
    <dbReference type="NCBI Taxonomy" id="2547410"/>
    <lineage>
        <taxon>Bacteria</taxon>
        <taxon>Bacillati</taxon>
        <taxon>Bacillota</taxon>
        <taxon>Clostridia</taxon>
        <taxon>Lachnospirales</taxon>
        <taxon>Lachnospiraceae</taxon>
        <taxon>Enterocloster</taxon>
    </lineage>
</organism>
<evidence type="ECO:0000313" key="1">
    <source>
        <dbReference type="EMBL" id="GAA6267786.1"/>
    </source>
</evidence>
<sequence length="150" mass="16386">METYMDGRVSGCGCGCRNRVIPGCMDSGNAQRAGMSGNSGNMPEMGRRDMAQPCPYMGNGYPQMGYPQTSYPQTGGEPAMGTGSDQRAFVWPVANCPNTAASHLEQNYPVAMAYVPWQQWQTTYAPEQGLMQGTIFPDLDLQFNYGRCGR</sequence>
<gene>
    <name evidence="1" type="ORF">F130042H8_08460</name>
</gene>
<reference evidence="1 2" key="1">
    <citation type="submission" date="2024-04" db="EMBL/GenBank/DDBJ databases">
        <title>Defined microbial consortia suppress multidrug-resistant proinflammatory Enterobacteriaceae via ecological control.</title>
        <authorList>
            <person name="Furuichi M."/>
            <person name="Kawaguchi T."/>
            <person name="Pust M."/>
            <person name="Yasuma K."/>
            <person name="Plichta D."/>
            <person name="Hasegawa N."/>
            <person name="Ohya T."/>
            <person name="Bhattarai S."/>
            <person name="Sasajima S."/>
            <person name="Aoto Y."/>
            <person name="Tuganbaev T."/>
            <person name="Yaginuma M."/>
            <person name="Ueda M."/>
            <person name="Okahashi N."/>
            <person name="Amafuji K."/>
            <person name="Kiridooshi Y."/>
            <person name="Sugita K."/>
            <person name="Strazar M."/>
            <person name="Skelly A."/>
            <person name="Suda W."/>
            <person name="Hattori M."/>
            <person name="Nakamoto N."/>
            <person name="Caballero S."/>
            <person name="Norman J."/>
            <person name="Olle B."/>
            <person name="Tanoue T."/>
            <person name="Arita M."/>
            <person name="Bucci V."/>
            <person name="Atarashi K."/>
            <person name="Xavier R."/>
            <person name="Honda K."/>
        </authorList>
    </citation>
    <scope>NUCLEOTIDE SEQUENCE [LARGE SCALE GENOMIC DNA]</scope>
    <source>
        <strain evidence="2">f13</strain>
    </source>
</reference>
<proteinExistence type="predicted"/>
<evidence type="ECO:0000313" key="2">
    <source>
        <dbReference type="Proteomes" id="UP001600894"/>
    </source>
</evidence>
<dbReference type="EMBL" id="BAABXL010000001">
    <property type="protein sequence ID" value="GAA6267786.1"/>
    <property type="molecule type" value="Genomic_DNA"/>
</dbReference>
<dbReference type="InterPro" id="IPR020256">
    <property type="entry name" value="Spore_coat_CotJA"/>
</dbReference>
<dbReference type="Pfam" id="PF11007">
    <property type="entry name" value="CotJA"/>
    <property type="match status" value="1"/>
</dbReference>
<name>A0ABQ0AUR9_9FIRM</name>
<comment type="caution">
    <text evidence="1">The sequence shown here is derived from an EMBL/GenBank/DDBJ whole genome shotgun (WGS) entry which is preliminary data.</text>
</comment>
<protein>
    <recommendedName>
        <fullName evidence="3">Spore coat associated protein JA (CotJA)</fullName>
    </recommendedName>
</protein>